<protein>
    <submittedName>
        <fullName evidence="5">Monooxygenase</fullName>
    </submittedName>
</protein>
<keyword evidence="3" id="KW-0274">FAD</keyword>
<dbReference type="EMBL" id="BAAARV010000109">
    <property type="protein sequence ID" value="GAA2387921.1"/>
    <property type="molecule type" value="Genomic_DNA"/>
</dbReference>
<dbReference type="InterPro" id="IPR036188">
    <property type="entry name" value="FAD/NAD-bd_sf"/>
</dbReference>
<organism evidence="5 6">
    <name type="scientific">Dactylosporangium salmoneum</name>
    <dbReference type="NCBI Taxonomy" id="53361"/>
    <lineage>
        <taxon>Bacteria</taxon>
        <taxon>Bacillati</taxon>
        <taxon>Actinomycetota</taxon>
        <taxon>Actinomycetes</taxon>
        <taxon>Micromonosporales</taxon>
        <taxon>Micromonosporaceae</taxon>
        <taxon>Dactylosporangium</taxon>
    </lineage>
</organism>
<dbReference type="PANTHER" id="PTHR43004:SF19">
    <property type="entry name" value="BINDING MONOOXYGENASE, PUTATIVE (JCVI)-RELATED"/>
    <property type="match status" value="1"/>
</dbReference>
<evidence type="ECO:0000313" key="6">
    <source>
        <dbReference type="Proteomes" id="UP001501444"/>
    </source>
</evidence>
<dbReference type="Gene3D" id="3.50.50.60">
    <property type="entry name" value="FAD/NAD(P)-binding domain"/>
    <property type="match status" value="1"/>
</dbReference>
<dbReference type="RefSeq" id="WP_344619711.1">
    <property type="nucleotide sequence ID" value="NZ_BAAARV010000109.1"/>
</dbReference>
<comment type="cofactor">
    <cofactor evidence="1">
        <name>FAD</name>
        <dbReference type="ChEBI" id="CHEBI:57692"/>
    </cofactor>
</comment>
<evidence type="ECO:0000256" key="2">
    <source>
        <dbReference type="ARBA" id="ARBA00022630"/>
    </source>
</evidence>
<dbReference type="Pfam" id="PF01494">
    <property type="entry name" value="FAD_binding_3"/>
    <property type="match status" value="1"/>
</dbReference>
<accession>A0ABP5UUA7</accession>
<dbReference type="SUPFAM" id="SSF51905">
    <property type="entry name" value="FAD/NAD(P)-binding domain"/>
    <property type="match status" value="1"/>
</dbReference>
<sequence length="494" mass="53463">MSDPVVIAGGGPAGMLLACELGLAGVDTVVLERDTEICTDETSKAHALHARAVEALDLRGLMEEIRNEKYPIWPMIHYANFWLDLSEILDEEYSLLAPQAKTQRVLEDRAVELGVDVRRGHRLVGLAQDEDGVTVTVLGGDGEYTLRGSYLVGCDGAHSTVRELAGFSAPAAGMSWYAVFADFDAFETEFESPTYPEGIVAVVPHPSGPVRMMTMEFGAEAPGDDVPVTVEELRARAAHITGQEFDTPQPRWMGRAGNVTRLAERYRVGRVLLAGDAAHVHYFGAGHGLNTSMQDAMNLGWKLAGVVHGWAPGHLLDTYHKERHPVGERACVSSQAQLALQYPPDRVEPLREIFGELVKFPDVNKYLVRVVTDVAYPFKYLGRRRADAHPLQGRPVPHVSVETAAGPVEVASTLHTGRGVVLDLTGGKAPFGDLSGWAGRVDVVTARPSDELGAAVVLVRPDGFVAWADATGDDAEGLRLAITHWFGTAEKEIA</sequence>
<keyword evidence="5" id="KW-0560">Oxidoreductase</keyword>
<dbReference type="Pfam" id="PF21274">
    <property type="entry name" value="Rng_hyd_C"/>
    <property type="match status" value="1"/>
</dbReference>
<dbReference type="GO" id="GO:0004497">
    <property type="term" value="F:monooxygenase activity"/>
    <property type="evidence" value="ECO:0007669"/>
    <property type="project" value="UniProtKB-KW"/>
</dbReference>
<name>A0ABP5UUA7_9ACTN</name>
<evidence type="ECO:0000256" key="1">
    <source>
        <dbReference type="ARBA" id="ARBA00001974"/>
    </source>
</evidence>
<dbReference type="InterPro" id="IPR050641">
    <property type="entry name" value="RIFMO-like"/>
</dbReference>
<proteinExistence type="predicted"/>
<evidence type="ECO:0000256" key="3">
    <source>
        <dbReference type="ARBA" id="ARBA00022827"/>
    </source>
</evidence>
<dbReference type="PANTHER" id="PTHR43004">
    <property type="entry name" value="TRK SYSTEM POTASSIUM UPTAKE PROTEIN"/>
    <property type="match status" value="1"/>
</dbReference>
<dbReference type="Proteomes" id="UP001501444">
    <property type="component" value="Unassembled WGS sequence"/>
</dbReference>
<dbReference type="Gene3D" id="3.30.70.2450">
    <property type="match status" value="1"/>
</dbReference>
<evidence type="ECO:0000259" key="4">
    <source>
        <dbReference type="Pfam" id="PF01494"/>
    </source>
</evidence>
<comment type="caution">
    <text evidence="5">The sequence shown here is derived from an EMBL/GenBank/DDBJ whole genome shotgun (WGS) entry which is preliminary data.</text>
</comment>
<feature type="domain" description="FAD-binding" evidence="4">
    <location>
        <begin position="4"/>
        <end position="330"/>
    </location>
</feature>
<keyword evidence="5" id="KW-0503">Monooxygenase</keyword>
<keyword evidence="2" id="KW-0285">Flavoprotein</keyword>
<dbReference type="InterPro" id="IPR002938">
    <property type="entry name" value="FAD-bd"/>
</dbReference>
<evidence type="ECO:0000313" key="5">
    <source>
        <dbReference type="EMBL" id="GAA2387921.1"/>
    </source>
</evidence>
<dbReference type="Gene3D" id="3.40.30.120">
    <property type="match status" value="1"/>
</dbReference>
<dbReference type="PRINTS" id="PR00420">
    <property type="entry name" value="RNGMNOXGNASE"/>
</dbReference>
<keyword evidence="6" id="KW-1185">Reference proteome</keyword>
<gene>
    <name evidence="5" type="ORF">GCM10010170_099110</name>
</gene>
<reference evidence="6" key="1">
    <citation type="journal article" date="2019" name="Int. J. Syst. Evol. Microbiol.">
        <title>The Global Catalogue of Microorganisms (GCM) 10K type strain sequencing project: providing services to taxonomists for standard genome sequencing and annotation.</title>
        <authorList>
            <consortium name="The Broad Institute Genomics Platform"/>
            <consortium name="The Broad Institute Genome Sequencing Center for Infectious Disease"/>
            <person name="Wu L."/>
            <person name="Ma J."/>
        </authorList>
    </citation>
    <scope>NUCLEOTIDE SEQUENCE [LARGE SCALE GENOMIC DNA]</scope>
    <source>
        <strain evidence="6">JCM 3272</strain>
    </source>
</reference>